<keyword evidence="2" id="KW-1185">Reference proteome</keyword>
<protein>
    <submittedName>
        <fullName evidence="1">Uncharacterized protein</fullName>
    </submittedName>
</protein>
<proteinExistence type="predicted"/>
<evidence type="ECO:0000313" key="2">
    <source>
        <dbReference type="Proteomes" id="UP000828251"/>
    </source>
</evidence>
<name>A0A9D3WKH0_9ROSI</name>
<dbReference type="Proteomes" id="UP000828251">
    <property type="component" value="Unassembled WGS sequence"/>
</dbReference>
<organism evidence="1 2">
    <name type="scientific">Gossypium stocksii</name>
    <dbReference type="NCBI Taxonomy" id="47602"/>
    <lineage>
        <taxon>Eukaryota</taxon>
        <taxon>Viridiplantae</taxon>
        <taxon>Streptophyta</taxon>
        <taxon>Embryophyta</taxon>
        <taxon>Tracheophyta</taxon>
        <taxon>Spermatophyta</taxon>
        <taxon>Magnoliopsida</taxon>
        <taxon>eudicotyledons</taxon>
        <taxon>Gunneridae</taxon>
        <taxon>Pentapetalae</taxon>
        <taxon>rosids</taxon>
        <taxon>malvids</taxon>
        <taxon>Malvales</taxon>
        <taxon>Malvaceae</taxon>
        <taxon>Malvoideae</taxon>
        <taxon>Gossypium</taxon>
    </lineage>
</organism>
<accession>A0A9D3WKH0</accession>
<evidence type="ECO:0000313" key="1">
    <source>
        <dbReference type="EMBL" id="KAH1130370.1"/>
    </source>
</evidence>
<gene>
    <name evidence="1" type="ORF">J1N35_001748</name>
</gene>
<sequence>MEQIKNHKERKSRISKARATLYTANSSEILLKIMTMKSTFEVWNFLKDSMKKMKGLKERKC</sequence>
<dbReference type="EMBL" id="JAIQCV010000001">
    <property type="protein sequence ID" value="KAH1130370.1"/>
    <property type="molecule type" value="Genomic_DNA"/>
</dbReference>
<comment type="caution">
    <text evidence="1">The sequence shown here is derived from an EMBL/GenBank/DDBJ whole genome shotgun (WGS) entry which is preliminary data.</text>
</comment>
<reference evidence="1 2" key="1">
    <citation type="journal article" date="2021" name="Plant Biotechnol. J.">
        <title>Multi-omics assisted identification of the key and species-specific regulatory components of drought-tolerant mechanisms in Gossypium stocksii.</title>
        <authorList>
            <person name="Yu D."/>
            <person name="Ke L."/>
            <person name="Zhang D."/>
            <person name="Wu Y."/>
            <person name="Sun Y."/>
            <person name="Mei J."/>
            <person name="Sun J."/>
            <person name="Sun Y."/>
        </authorList>
    </citation>
    <scope>NUCLEOTIDE SEQUENCE [LARGE SCALE GENOMIC DNA]</scope>
    <source>
        <strain evidence="2">cv. E1</strain>
        <tissue evidence="1">Leaf</tissue>
    </source>
</reference>
<dbReference type="AlphaFoldDB" id="A0A9D3WKH0"/>